<dbReference type="InterPro" id="IPR020550">
    <property type="entry name" value="Inositol_monophosphatase_CS"/>
</dbReference>
<name>A0A2H0BU11_9BACT</name>
<dbReference type="Pfam" id="PF00459">
    <property type="entry name" value="Inositol_P"/>
    <property type="match status" value="1"/>
</dbReference>
<dbReference type="EMBL" id="PCTA01000033">
    <property type="protein sequence ID" value="PIP61163.1"/>
    <property type="molecule type" value="Genomic_DNA"/>
</dbReference>
<dbReference type="GO" id="GO:0046872">
    <property type="term" value="F:metal ion binding"/>
    <property type="evidence" value="ECO:0007669"/>
    <property type="project" value="UniProtKB-KW"/>
</dbReference>
<accession>A0A2H0BU11</accession>
<protein>
    <recommendedName>
        <fullName evidence="4">Inositol monophosphatase</fullName>
    </recommendedName>
</protein>
<dbReference type="Gene3D" id="3.40.190.80">
    <property type="match status" value="1"/>
</dbReference>
<organism evidence="2 3">
    <name type="scientific">Candidatus Roizmanbacteria bacterium CG22_combo_CG10-13_8_21_14_all_38_20</name>
    <dbReference type="NCBI Taxonomy" id="1974862"/>
    <lineage>
        <taxon>Bacteria</taxon>
        <taxon>Candidatus Roizmaniibacteriota</taxon>
    </lineage>
</organism>
<dbReference type="InterPro" id="IPR000760">
    <property type="entry name" value="Inositol_monophosphatase-like"/>
</dbReference>
<evidence type="ECO:0000313" key="3">
    <source>
        <dbReference type="Proteomes" id="UP000231246"/>
    </source>
</evidence>
<gene>
    <name evidence="2" type="ORF">COW99_05210</name>
</gene>
<keyword evidence="1" id="KW-0479">Metal-binding</keyword>
<dbReference type="GO" id="GO:0046854">
    <property type="term" value="P:phosphatidylinositol phosphate biosynthetic process"/>
    <property type="evidence" value="ECO:0007669"/>
    <property type="project" value="InterPro"/>
</dbReference>
<reference evidence="2 3" key="1">
    <citation type="submission" date="2017-09" db="EMBL/GenBank/DDBJ databases">
        <title>Depth-based differentiation of microbial function through sediment-hosted aquifers and enrichment of novel symbionts in the deep terrestrial subsurface.</title>
        <authorList>
            <person name="Probst A.J."/>
            <person name="Ladd B."/>
            <person name="Jarett J.K."/>
            <person name="Geller-Mcgrath D.E."/>
            <person name="Sieber C.M."/>
            <person name="Emerson J.B."/>
            <person name="Anantharaman K."/>
            <person name="Thomas B.C."/>
            <person name="Malmstrom R."/>
            <person name="Stieglmeier M."/>
            <person name="Klingl A."/>
            <person name="Woyke T."/>
            <person name="Ryan C.M."/>
            <person name="Banfield J.F."/>
        </authorList>
    </citation>
    <scope>NUCLEOTIDE SEQUENCE [LARGE SCALE GENOMIC DNA]</scope>
    <source>
        <strain evidence="2">CG22_combo_CG10-13_8_21_14_all_38_20</strain>
    </source>
</reference>
<comment type="cofactor">
    <cofactor evidence="1">
        <name>Mg(2+)</name>
        <dbReference type="ChEBI" id="CHEBI:18420"/>
    </cofactor>
</comment>
<dbReference type="AlphaFoldDB" id="A0A2H0BU11"/>
<evidence type="ECO:0000313" key="2">
    <source>
        <dbReference type="EMBL" id="PIP61163.1"/>
    </source>
</evidence>
<feature type="binding site" evidence="1">
    <location>
        <position position="22"/>
    </location>
    <ligand>
        <name>Mg(2+)</name>
        <dbReference type="ChEBI" id="CHEBI:18420"/>
        <label>1</label>
        <note>catalytic</note>
    </ligand>
</feature>
<comment type="caution">
    <text evidence="2">The sequence shown here is derived from an EMBL/GenBank/DDBJ whole genome shotgun (WGS) entry which is preliminary data.</text>
</comment>
<dbReference type="SUPFAM" id="SSF56655">
    <property type="entry name" value="Carbohydrate phosphatase"/>
    <property type="match status" value="1"/>
</dbReference>
<evidence type="ECO:0000256" key="1">
    <source>
        <dbReference type="PIRSR" id="PIRSR600760-2"/>
    </source>
</evidence>
<proteinExistence type="predicted"/>
<dbReference type="Proteomes" id="UP000231246">
    <property type="component" value="Unassembled WGS sequence"/>
</dbReference>
<keyword evidence="1" id="KW-0460">Magnesium</keyword>
<sequence length="67" mass="7341">MALKTSLTSYLFGPEGYVNLWDIAAVSIIVEEAGGKVTDLDGKPIGRQTKTLLSTNRALHSQILKYF</sequence>
<dbReference type="PROSITE" id="PS00630">
    <property type="entry name" value="IMP_2"/>
    <property type="match status" value="1"/>
</dbReference>
<evidence type="ECO:0008006" key="4">
    <source>
        <dbReference type="Google" id="ProtNLM"/>
    </source>
</evidence>